<gene>
    <name evidence="2" type="ORF">PFICI_14643</name>
</gene>
<dbReference type="Proteomes" id="UP000030651">
    <property type="component" value="Unassembled WGS sequence"/>
</dbReference>
<dbReference type="PANTHER" id="PTHR32387">
    <property type="entry name" value="WU:FJ29H11"/>
    <property type="match status" value="1"/>
</dbReference>
<protein>
    <submittedName>
        <fullName evidence="2">Uncharacterized protein</fullName>
    </submittedName>
</protein>
<dbReference type="OrthoDB" id="1262810at2759"/>
<feature type="compositionally biased region" description="Low complexity" evidence="1">
    <location>
        <begin position="1405"/>
        <end position="1420"/>
    </location>
</feature>
<dbReference type="InterPro" id="IPR036890">
    <property type="entry name" value="HATPase_C_sf"/>
</dbReference>
<dbReference type="InterPro" id="IPR052957">
    <property type="entry name" value="Auxin_embryo_med"/>
</dbReference>
<dbReference type="SUPFAM" id="SSF55874">
    <property type="entry name" value="ATPase domain of HSP90 chaperone/DNA topoisomerase II/histidine kinase"/>
    <property type="match status" value="1"/>
</dbReference>
<dbReference type="HOGENOM" id="CLU_000570_3_0_1"/>
<dbReference type="KEGG" id="pfy:PFICI_14643"/>
<accession>W3WKK9</accession>
<dbReference type="Gene3D" id="3.30.565.10">
    <property type="entry name" value="Histidine kinase-like ATPase, C-terminal domain"/>
    <property type="match status" value="1"/>
</dbReference>
<dbReference type="RefSeq" id="XP_007841415.1">
    <property type="nucleotide sequence ID" value="XM_007843224.1"/>
</dbReference>
<keyword evidence="3" id="KW-1185">Reference proteome</keyword>
<dbReference type="eggNOG" id="ENOG502QQIR">
    <property type="taxonomic scope" value="Eukaryota"/>
</dbReference>
<evidence type="ECO:0000256" key="1">
    <source>
        <dbReference type="SAM" id="MobiDB-lite"/>
    </source>
</evidence>
<evidence type="ECO:0000313" key="3">
    <source>
        <dbReference type="Proteomes" id="UP000030651"/>
    </source>
</evidence>
<dbReference type="InParanoid" id="W3WKK9"/>
<feature type="region of interest" description="Disordered" evidence="1">
    <location>
        <begin position="1365"/>
        <end position="1436"/>
    </location>
</feature>
<dbReference type="NCBIfam" id="NF047352">
    <property type="entry name" value="P_loop_sacsin"/>
    <property type="match status" value="1"/>
</dbReference>
<dbReference type="EMBL" id="KI912121">
    <property type="protein sequence ID" value="ETS73697.1"/>
    <property type="molecule type" value="Genomic_DNA"/>
</dbReference>
<name>W3WKK9_PESFW</name>
<proteinExistence type="predicted"/>
<dbReference type="GeneID" id="19279656"/>
<reference evidence="3" key="1">
    <citation type="journal article" date="2015" name="BMC Genomics">
        <title>Genomic and transcriptomic analysis of the endophytic fungus Pestalotiopsis fici reveals its lifestyle and high potential for synthesis of natural products.</title>
        <authorList>
            <person name="Wang X."/>
            <person name="Zhang X."/>
            <person name="Liu L."/>
            <person name="Xiang M."/>
            <person name="Wang W."/>
            <person name="Sun X."/>
            <person name="Che Y."/>
            <person name="Guo L."/>
            <person name="Liu G."/>
            <person name="Guo L."/>
            <person name="Wang C."/>
            <person name="Yin W.B."/>
            <person name="Stadler M."/>
            <person name="Zhang X."/>
            <person name="Liu X."/>
        </authorList>
    </citation>
    <scope>NUCLEOTIDE SEQUENCE [LARGE SCALE GENOMIC DNA]</scope>
    <source>
        <strain evidence="3">W106-1 / CGMCC3.15140</strain>
    </source>
</reference>
<sequence length="1814" mass="202594">MPSAMSSRPVSIAEAKKMVEDISEDHGYLAEDELQALDEKTRKRIIEVMLKKDRMSGKSVITLAKNLYSSTTRFVFELLQNTDDNSYSMATGNGIEPYASFQIFPDKIVLECNEDGFTREDLIAICEVGQSSKVGAQGYIGEKGIGFKSVFMAAHKVHIQSGNFSFSFVHRRGDSGMGMISPIWEDPDTNLSSRVTRITLFLHDTGSALEIQERHQQIVQQFQDIQDTHLLFLRKIRRIKIIFSHHGNPTTTTFEVANLSHGHRITLRKSVADNPAEETYYHVTKNTADGIPESENRVQSELTTTPATSSAEIILAFPLDRNSIPIIQTQNVFAFLPIRNMGFKFLIHSDFVTQANRQDIVTTSARNLGLVSYIADTFANAMEELCHDTSLEFEWIKYLPQENDFPWDKYWKSVVADMKKKVSVKRLMRPQSGGPLKRIDQLCNLTDDALDELGEPLLEDIDPEVYLSSGYDLSTISSYLRGWGLRNFHMTQFLDRVEADLARDTSRFKSPQSSPSWHTRTAQVLNRPFKSFAEKHRKRIFDFRLIPVQGGKWIPAGQTGSPLVFPTANGENIPSSLDLNIIDGNATLNAERRKLFLNLGAKKLSVQAVRQLILDQYPSVINRSRLFGTNTTEQVGISLPHLSFLYLTQGGAVDKPSELRFIRVLTQEGLLIAPQAQDVYIKDNHKFGLAKLLENLPKFSVAFLDPYYLENAPQPASGREASVPWTFWLRTSLGVLDKPKLIANGSLTDMFRHIIEHNSGKLLGILGHYWNDIKNEVQQCQEIRDELSRVVLTMKGCTAQLKNSFLPMPELKARAIEYLGEAGTDEFPFLDLSDTLEPDDLSKWTFLNGTFGVRTRDDVEFYLAILSVLATRYPKPDMEISKKVYMLYETIYRKSRDSPDSDIRKAQKQVIRAYFDVDPADGNSYKGLLLVPGRTFQGGRWLQPNECRWDAPLTAWTLEPLAHLFGEVLTETEIDSAALKKFLQNILGIKDFTLTDILDELLYHAEMSQEHKDILYEDDGCYTTRAATDVYNHLEKLISSSDTSCKQDLLGIFGNEAFIFAADSWHKIEDCLWSSATDIEGKVILNDIYPDLAGLFVKELGVTTLTLQMAYDKLKKLGASDKPPISEVKSTWAAFHSLLSQTDKKPDPTPLLKRRLFPVKHASGHVELCCGTSPFAIIDRRPHGLLFAGKASLLDHSFEEVYQLRSTLKWAGLDTRYTSVAAKEVSAIIGGSETTLSDPHRDIGPRAHVVETDGIATELHLQQGTSTVIVKTSQSHLHIDASEDVLRVYIPRDRKQQQLCYSQTLPQRLYDWFMEQDGRSLPTMESTTCVSIIMQTLNVSCDNTEAILEGSGIAELSFPDDYEPVQKAAAQATEPSSQPSHRPPTPSGGRNAPLVFDNLEGSGSGSDVSVQSSPKSTPSSLAVPCLQPSGTQHVADVSGQISPSPSNGTFMSLLPRFSGVFRSSGVGTSSSTLVHTGQLVSVQGPSSSEEREMSNYIALLSKVIEIAGRSYFPNARSSSTISPPPDANGVYPRRDANTKIEFLSSSKLERDRMIGAAGELYVFELLSKMKSVLPGFGRLNWLSTIRKYVRQHPSYSDLIPWNGRETADIVYWDVSGTLTSELITLGYLDKKIWTSRRPSYYIEVKTTTGPHETPFYMSKSQFSRMQSKSNMDAEIYVIFRVSNLGSEQMGLVIYVDPEYMRQTAKLNFTVETYSVSPGFGGSSGASQGWSQASNSGTVPSFKFNSAPGTLNTLFSPTIQKESGSLGVVSYQHIGFQIPYQKFSVEELRLQSYQEASTTRGNIVSARATTPSGRH</sequence>
<dbReference type="PANTHER" id="PTHR32387:SF0">
    <property type="entry name" value="PROTEIN NO VEIN"/>
    <property type="match status" value="1"/>
</dbReference>
<dbReference type="OMA" id="GMISPVW"/>
<organism evidence="2 3">
    <name type="scientific">Pestalotiopsis fici (strain W106-1 / CGMCC3.15140)</name>
    <dbReference type="NCBI Taxonomy" id="1229662"/>
    <lineage>
        <taxon>Eukaryota</taxon>
        <taxon>Fungi</taxon>
        <taxon>Dikarya</taxon>
        <taxon>Ascomycota</taxon>
        <taxon>Pezizomycotina</taxon>
        <taxon>Sordariomycetes</taxon>
        <taxon>Xylariomycetidae</taxon>
        <taxon>Amphisphaeriales</taxon>
        <taxon>Sporocadaceae</taxon>
        <taxon>Pestalotiopsis</taxon>
    </lineage>
</organism>
<evidence type="ECO:0000313" key="2">
    <source>
        <dbReference type="EMBL" id="ETS73697.1"/>
    </source>
</evidence>